<dbReference type="PANTHER" id="PTHR14571:SF9">
    <property type="entry name" value="HISTONE-LYSINE N-METHYLTRANSFERASE SET-26-RELATED"/>
    <property type="match status" value="1"/>
</dbReference>
<name>H3AZI8_LATCH</name>
<dbReference type="InterPro" id="IPR041947">
    <property type="entry name" value="PHD_PHF13"/>
</dbReference>
<reference evidence="8" key="3">
    <citation type="submission" date="2025-09" db="UniProtKB">
        <authorList>
            <consortium name="Ensembl"/>
        </authorList>
    </citation>
    <scope>IDENTIFICATION</scope>
</reference>
<feature type="compositionally biased region" description="Polar residues" evidence="6">
    <location>
        <begin position="184"/>
        <end position="194"/>
    </location>
</feature>
<dbReference type="Ensembl" id="ENSLACT00000015165.1">
    <property type="protein sequence ID" value="ENSLACP00000015059.1"/>
    <property type="gene ID" value="ENSLACG00000013252.1"/>
</dbReference>
<organism evidence="8 9">
    <name type="scientific">Latimeria chalumnae</name>
    <name type="common">Coelacanth</name>
    <dbReference type="NCBI Taxonomy" id="7897"/>
    <lineage>
        <taxon>Eukaryota</taxon>
        <taxon>Metazoa</taxon>
        <taxon>Chordata</taxon>
        <taxon>Craniata</taxon>
        <taxon>Vertebrata</taxon>
        <taxon>Euteleostomi</taxon>
        <taxon>Coelacanthiformes</taxon>
        <taxon>Coelacanthidae</taxon>
        <taxon>Latimeria</taxon>
    </lineage>
</organism>
<feature type="region of interest" description="Disordered" evidence="6">
    <location>
        <begin position="49"/>
        <end position="153"/>
    </location>
</feature>
<feature type="domain" description="Zinc finger PHD-type" evidence="7">
    <location>
        <begin position="263"/>
        <end position="307"/>
    </location>
</feature>
<proteinExistence type="predicted"/>
<dbReference type="EMBL" id="AFYH01076501">
    <property type="status" value="NOT_ANNOTATED_CDS"/>
    <property type="molecule type" value="Genomic_DNA"/>
</dbReference>
<evidence type="ECO:0000256" key="1">
    <source>
        <dbReference type="ARBA" id="ARBA00004123"/>
    </source>
</evidence>
<dbReference type="Bgee" id="ENSLACG00000013252">
    <property type="expression patterns" value="Expressed in pectoral fin and 5 other cell types or tissues"/>
</dbReference>
<feature type="compositionally biased region" description="Basic and acidic residues" evidence="6">
    <location>
        <begin position="197"/>
        <end position="221"/>
    </location>
</feature>
<dbReference type="SUPFAM" id="SSF57903">
    <property type="entry name" value="FYVE/PHD zinc finger"/>
    <property type="match status" value="1"/>
</dbReference>
<keyword evidence="3" id="KW-0863">Zinc-finger</keyword>
<dbReference type="GO" id="GO:0007076">
    <property type="term" value="P:mitotic chromosome condensation"/>
    <property type="evidence" value="ECO:0007669"/>
    <property type="project" value="TreeGrafter"/>
</dbReference>
<reference evidence="9" key="1">
    <citation type="submission" date="2011-08" db="EMBL/GenBank/DDBJ databases">
        <title>The draft genome of Latimeria chalumnae.</title>
        <authorList>
            <person name="Di Palma F."/>
            <person name="Alfoldi J."/>
            <person name="Johnson J."/>
            <person name="Berlin A."/>
            <person name="Gnerre S."/>
            <person name="Jaffe D."/>
            <person name="MacCallum I."/>
            <person name="Young S."/>
            <person name="Walker B.J."/>
            <person name="Lander E."/>
            <person name="Lindblad-Toh K."/>
        </authorList>
    </citation>
    <scope>NUCLEOTIDE SEQUENCE [LARGE SCALE GENOMIC DNA]</scope>
    <source>
        <strain evidence="9">Wild caught</strain>
    </source>
</reference>
<evidence type="ECO:0000256" key="3">
    <source>
        <dbReference type="ARBA" id="ARBA00022771"/>
    </source>
</evidence>
<dbReference type="InterPro" id="IPR013083">
    <property type="entry name" value="Znf_RING/FYVE/PHD"/>
</dbReference>
<dbReference type="GO" id="GO:0005634">
    <property type="term" value="C:nucleus"/>
    <property type="evidence" value="ECO:0007669"/>
    <property type="project" value="UniProtKB-SubCell"/>
</dbReference>
<dbReference type="GO" id="GO:0008270">
    <property type="term" value="F:zinc ion binding"/>
    <property type="evidence" value="ECO:0007669"/>
    <property type="project" value="UniProtKB-KW"/>
</dbReference>
<dbReference type="CDD" id="cd15632">
    <property type="entry name" value="PHD_PHF13"/>
    <property type="match status" value="1"/>
</dbReference>
<dbReference type="Gene3D" id="3.30.40.10">
    <property type="entry name" value="Zinc/RING finger domain, C3HC4 (zinc finger)"/>
    <property type="match status" value="1"/>
</dbReference>
<dbReference type="EMBL" id="AFYH01076502">
    <property type="status" value="NOT_ANNOTATED_CDS"/>
    <property type="molecule type" value="Genomic_DNA"/>
</dbReference>
<dbReference type="Proteomes" id="UP000008672">
    <property type="component" value="Unassembled WGS sequence"/>
</dbReference>
<dbReference type="eggNOG" id="KOG1844">
    <property type="taxonomic scope" value="Eukaryota"/>
</dbReference>
<dbReference type="AlphaFoldDB" id="H3AZI8"/>
<sequence>FDTLGINPFHQEQPPKKRRRTVEDFNKFCTIVLEYAAFLKQPFKQESWTQANQSPRNSSGSTLGSDSWQSSCSSDSPALCHMEWTKTAKRKTSMKRVNLEESQPIKVKRKRVSLKKNQGPDEEKKRRRRKPAGLKKMEEVQKGTEMVSQQPKEVALQSITEEGDPVDKKLLPGETQLEDKSFRIPQNSQEQEVPQSHLEEVSKEMERADQEIKEEEVKKEEGEETGDGQGSQEEIQYTTEDINNGNYTGIQIVSEDDNWDLITCFCKKPFAGRPMILCNECGTWIHLFCAKIRKSNVPEVFICWRCKDSGQEIRRSNRPRSVPRKRFSE</sequence>
<dbReference type="InterPro" id="IPR001965">
    <property type="entry name" value="Znf_PHD"/>
</dbReference>
<dbReference type="SMART" id="SM00249">
    <property type="entry name" value="PHD"/>
    <property type="match status" value="1"/>
</dbReference>
<evidence type="ECO:0000256" key="6">
    <source>
        <dbReference type="SAM" id="MobiDB-lite"/>
    </source>
</evidence>
<protein>
    <recommendedName>
        <fullName evidence="7">Zinc finger PHD-type domain-containing protein</fullName>
    </recommendedName>
</protein>
<keyword evidence="4" id="KW-0862">Zinc</keyword>
<evidence type="ECO:0000313" key="8">
    <source>
        <dbReference type="Ensembl" id="ENSLACP00000015059.1"/>
    </source>
</evidence>
<dbReference type="InterPro" id="IPR011011">
    <property type="entry name" value="Znf_FYVE_PHD"/>
</dbReference>
<feature type="compositionally biased region" description="Low complexity" evidence="6">
    <location>
        <begin position="65"/>
        <end position="76"/>
    </location>
</feature>
<dbReference type="PANTHER" id="PTHR14571">
    <property type="entry name" value="HISTONE-LYSINE N-METHYLTRANSFERASE SET-26-RELATED"/>
    <property type="match status" value="1"/>
</dbReference>
<reference evidence="8" key="2">
    <citation type="submission" date="2025-08" db="UniProtKB">
        <authorList>
            <consortium name="Ensembl"/>
        </authorList>
    </citation>
    <scope>IDENTIFICATION</scope>
</reference>
<accession>H3AZI8</accession>
<evidence type="ECO:0000259" key="7">
    <source>
        <dbReference type="SMART" id="SM00249"/>
    </source>
</evidence>
<evidence type="ECO:0000313" key="9">
    <source>
        <dbReference type="Proteomes" id="UP000008672"/>
    </source>
</evidence>
<evidence type="ECO:0000256" key="4">
    <source>
        <dbReference type="ARBA" id="ARBA00022833"/>
    </source>
</evidence>
<dbReference type="InterPro" id="IPR019787">
    <property type="entry name" value="Znf_PHD-finger"/>
</dbReference>
<dbReference type="GO" id="GO:0003682">
    <property type="term" value="F:chromatin binding"/>
    <property type="evidence" value="ECO:0007669"/>
    <property type="project" value="TreeGrafter"/>
</dbReference>
<dbReference type="Pfam" id="PF00628">
    <property type="entry name" value="PHD"/>
    <property type="match status" value="1"/>
</dbReference>
<keyword evidence="5" id="KW-0539">Nucleus</keyword>
<evidence type="ECO:0000256" key="5">
    <source>
        <dbReference type="ARBA" id="ARBA00023242"/>
    </source>
</evidence>
<comment type="subcellular location">
    <subcellularLocation>
        <location evidence="1">Nucleus</location>
    </subcellularLocation>
</comment>
<feature type="region of interest" description="Disordered" evidence="6">
    <location>
        <begin position="178"/>
        <end position="233"/>
    </location>
</feature>
<dbReference type="GeneTree" id="ENSGT00530000063882"/>
<dbReference type="STRING" id="7897.ENSLACP00000015059"/>
<dbReference type="HOGENOM" id="CLU_047981_0_0_1"/>
<keyword evidence="2" id="KW-0479">Metal-binding</keyword>
<dbReference type="InParanoid" id="H3AZI8"/>
<evidence type="ECO:0000256" key="2">
    <source>
        <dbReference type="ARBA" id="ARBA00022723"/>
    </source>
</evidence>
<keyword evidence="9" id="KW-1185">Reference proteome</keyword>
<feature type="compositionally biased region" description="Polar residues" evidence="6">
    <location>
        <begin position="49"/>
        <end position="64"/>
    </location>
</feature>